<evidence type="ECO:0000313" key="3">
    <source>
        <dbReference type="Proteomes" id="UP000284395"/>
    </source>
</evidence>
<evidence type="ECO:0000256" key="1">
    <source>
        <dbReference type="SAM" id="Phobius"/>
    </source>
</evidence>
<dbReference type="RefSeq" id="WP_120324395.1">
    <property type="nucleotide sequence ID" value="NZ_RAPF01000003.1"/>
</dbReference>
<comment type="caution">
    <text evidence="2">The sequence shown here is derived from an EMBL/GenBank/DDBJ whole genome shotgun (WGS) entry which is preliminary data.</text>
</comment>
<keyword evidence="1" id="KW-0812">Transmembrane</keyword>
<dbReference type="Gene3D" id="1.25.40.10">
    <property type="entry name" value="Tetratricopeptide repeat domain"/>
    <property type="match status" value="1"/>
</dbReference>
<accession>A0A420EMT1</accession>
<dbReference type="InterPro" id="IPR011990">
    <property type="entry name" value="TPR-like_helical_dom_sf"/>
</dbReference>
<sequence>MSWILAIGLALMSFVAMIFLFHLPRMVWSAILAALMLGLAGYAFQGHPNERGYPSPYRDIAPEDGWALVEARKEVIGEAHQSANNHMLVADALMRKGQYANAAAVLERLVQDNPNDVEGWVALGNALVEQAEGHLTPAAIVSFEHAQKVDPENLAPAFFIGATHLRQGELIEGRKTWAQALEKASEKTWWRNELQMRLDRLDELLKRLADMPEGGTE</sequence>
<gene>
    <name evidence="2" type="ORF">D6851_08290</name>
</gene>
<proteinExistence type="predicted"/>
<evidence type="ECO:0000313" key="2">
    <source>
        <dbReference type="EMBL" id="RKF21990.1"/>
    </source>
</evidence>
<name>A0A420EMT1_9SPHN</name>
<keyword evidence="3" id="KW-1185">Reference proteome</keyword>
<dbReference type="Proteomes" id="UP000284395">
    <property type="component" value="Unassembled WGS sequence"/>
</dbReference>
<dbReference type="SUPFAM" id="SSF48452">
    <property type="entry name" value="TPR-like"/>
    <property type="match status" value="1"/>
</dbReference>
<dbReference type="Pfam" id="PF13428">
    <property type="entry name" value="TPR_14"/>
    <property type="match status" value="1"/>
</dbReference>
<keyword evidence="1" id="KW-1133">Transmembrane helix</keyword>
<reference evidence="2 3" key="1">
    <citation type="submission" date="2018-09" db="EMBL/GenBank/DDBJ databases">
        <title>Altererythrobacter spongiae sp. nov., isolated from a marine sponge.</title>
        <authorList>
            <person name="Zhuang L."/>
            <person name="Luo L."/>
        </authorList>
    </citation>
    <scope>NUCLEOTIDE SEQUENCE [LARGE SCALE GENOMIC DNA]</scope>
    <source>
        <strain evidence="2 3">HN-Y73</strain>
    </source>
</reference>
<keyword evidence="1" id="KW-0472">Membrane</keyword>
<feature type="transmembrane region" description="Helical" evidence="1">
    <location>
        <begin position="26"/>
        <end position="44"/>
    </location>
</feature>
<dbReference type="AlphaFoldDB" id="A0A420EMT1"/>
<dbReference type="OrthoDB" id="7390129at2"/>
<organism evidence="2 3">
    <name type="scientific">Altericroceibacterium spongiae</name>
    <dbReference type="NCBI Taxonomy" id="2320269"/>
    <lineage>
        <taxon>Bacteria</taxon>
        <taxon>Pseudomonadati</taxon>
        <taxon>Pseudomonadota</taxon>
        <taxon>Alphaproteobacteria</taxon>
        <taxon>Sphingomonadales</taxon>
        <taxon>Erythrobacteraceae</taxon>
        <taxon>Altericroceibacterium</taxon>
    </lineage>
</organism>
<dbReference type="EMBL" id="RAPF01000003">
    <property type="protein sequence ID" value="RKF21990.1"/>
    <property type="molecule type" value="Genomic_DNA"/>
</dbReference>
<protein>
    <submittedName>
        <fullName evidence="2">Tetratricopeptide repeat protein</fullName>
    </submittedName>
</protein>